<organism evidence="2 3">
    <name type="scientific">Acidihalobacter aeolianus</name>
    <dbReference type="NCBI Taxonomy" id="2792603"/>
    <lineage>
        <taxon>Bacteria</taxon>
        <taxon>Pseudomonadati</taxon>
        <taxon>Pseudomonadota</taxon>
        <taxon>Gammaproteobacteria</taxon>
        <taxon>Chromatiales</taxon>
        <taxon>Ectothiorhodospiraceae</taxon>
        <taxon>Acidihalobacter</taxon>
    </lineage>
</organism>
<dbReference type="KEGG" id="aaeo:BJI67_16080"/>
<dbReference type="EMBL" id="CP017449">
    <property type="protein sequence ID" value="AOV18758.1"/>
    <property type="molecule type" value="Genomic_DNA"/>
</dbReference>
<sequence>MKNPLATFSLGALNKAAALESTYLTALILGFSTLVIGLAIMAIYDPSLYLKVLAFAHYSPGHRLTALLVLPATFVTAALLGSLFFLPLLIYFRWSWQSLDERLIRALDHYDAIDALGHKNIKSSVVSGKFKPDVILRWVISEDLALKRIRI</sequence>
<reference evidence="2 3" key="1">
    <citation type="submission" date="2016-09" db="EMBL/GenBank/DDBJ databases">
        <title>Acidihalobacter prosperus V6 (DSM14174).</title>
        <authorList>
            <person name="Khaleque H.N."/>
            <person name="Ramsay J.P."/>
            <person name="Murphy R.J.T."/>
            <person name="Kaksonen A.H."/>
            <person name="Boxall N.J."/>
            <person name="Watkin E.L.J."/>
        </authorList>
    </citation>
    <scope>NUCLEOTIDE SEQUENCE [LARGE SCALE GENOMIC DNA]</scope>
    <source>
        <strain evidence="2 3">V6</strain>
        <plasmid evidence="3">papv6</plasmid>
    </source>
</reference>
<proteinExistence type="predicted"/>
<name>A0A1D8KCS0_9GAMM</name>
<feature type="transmembrane region" description="Helical" evidence="1">
    <location>
        <begin position="64"/>
        <end position="92"/>
    </location>
</feature>
<evidence type="ECO:0000256" key="1">
    <source>
        <dbReference type="SAM" id="Phobius"/>
    </source>
</evidence>
<evidence type="ECO:0000313" key="3">
    <source>
        <dbReference type="Proteomes" id="UP000095342"/>
    </source>
</evidence>
<gene>
    <name evidence="2" type="ORF">BJI67_16080</name>
</gene>
<dbReference type="AlphaFoldDB" id="A0A1D8KCS0"/>
<keyword evidence="2" id="KW-0614">Plasmid</keyword>
<keyword evidence="1" id="KW-0472">Membrane</keyword>
<dbReference type="Proteomes" id="UP000095342">
    <property type="component" value="Plasmid pAPV6"/>
</dbReference>
<protein>
    <submittedName>
        <fullName evidence="2">Uncharacterized protein</fullName>
    </submittedName>
</protein>
<evidence type="ECO:0000313" key="2">
    <source>
        <dbReference type="EMBL" id="AOV18758.1"/>
    </source>
</evidence>
<accession>A0A1D8KCS0</accession>
<keyword evidence="1" id="KW-1133">Transmembrane helix</keyword>
<keyword evidence="3" id="KW-1185">Reference proteome</keyword>
<geneLocation type="plasmid" evidence="3">
    <name>papv6</name>
</geneLocation>
<keyword evidence="1" id="KW-0812">Transmembrane</keyword>
<feature type="transmembrane region" description="Helical" evidence="1">
    <location>
        <begin position="21"/>
        <end position="44"/>
    </location>
</feature>